<feature type="domain" description="ABC transporter" evidence="8">
    <location>
        <begin position="4"/>
        <end position="252"/>
    </location>
</feature>
<dbReference type="InterPro" id="IPR027417">
    <property type="entry name" value="P-loop_NTPase"/>
</dbReference>
<protein>
    <submittedName>
        <fullName evidence="9">ABC transporter ATP-binding protein</fullName>
    </submittedName>
</protein>
<sequence>MKILDINNLTIKSKLENKNIIDKINFSLEKSKITCIVGESGSGKTITSRSIIKMLPKDIEISSGNIMFKGENLLILSEERIRKIRGKEIFTIFQNSINCFNPSLTMENQIYNMISSHFSVDKGCIRKKLIDIMEKINLNNPESILKQYPFQLSGGMLQRMMIAVSIIIKPDLLIADEPTTALDLKSQKEILKQFKIINEKFKTTILMITHDFAVVDEIAEDVIVMKNGKLIEKGKKEKIFNNPQEEYTKKLMKATFKREVISTC</sequence>
<dbReference type="RefSeq" id="WP_343761334.1">
    <property type="nucleotide sequence ID" value="NZ_BAAACG010000009.1"/>
</dbReference>
<comment type="caution">
    <text evidence="9">The sequence shown here is derived from an EMBL/GenBank/DDBJ whole genome shotgun (WGS) entry which is preliminary data.</text>
</comment>
<keyword evidence="4" id="KW-1003">Cell membrane</keyword>
<dbReference type="InterPro" id="IPR017871">
    <property type="entry name" value="ABC_transporter-like_CS"/>
</dbReference>
<gene>
    <name evidence="9" type="ORF">GCM10008906_20180</name>
</gene>
<evidence type="ECO:0000259" key="8">
    <source>
        <dbReference type="PROSITE" id="PS50893"/>
    </source>
</evidence>
<dbReference type="InterPro" id="IPR050388">
    <property type="entry name" value="ABC_Ni/Peptide_Import"/>
</dbReference>
<keyword evidence="6 9" id="KW-0067">ATP-binding</keyword>
<dbReference type="SUPFAM" id="SSF52540">
    <property type="entry name" value="P-loop containing nucleoside triphosphate hydrolases"/>
    <property type="match status" value="1"/>
</dbReference>
<dbReference type="PROSITE" id="PS50893">
    <property type="entry name" value="ABC_TRANSPORTER_2"/>
    <property type="match status" value="1"/>
</dbReference>
<reference evidence="9 10" key="1">
    <citation type="journal article" date="2019" name="Int. J. Syst. Evol. Microbiol.">
        <title>The Global Catalogue of Microorganisms (GCM) 10K type strain sequencing project: providing services to taxonomists for standard genome sequencing and annotation.</title>
        <authorList>
            <consortium name="The Broad Institute Genomics Platform"/>
            <consortium name="The Broad Institute Genome Sequencing Center for Infectious Disease"/>
            <person name="Wu L."/>
            <person name="Ma J."/>
        </authorList>
    </citation>
    <scope>NUCLEOTIDE SEQUENCE [LARGE SCALE GENOMIC DNA]</scope>
    <source>
        <strain evidence="9 10">JCM 1407</strain>
    </source>
</reference>
<keyword evidence="10" id="KW-1185">Reference proteome</keyword>
<evidence type="ECO:0000256" key="4">
    <source>
        <dbReference type="ARBA" id="ARBA00022475"/>
    </source>
</evidence>
<dbReference type="Pfam" id="PF00005">
    <property type="entry name" value="ABC_tran"/>
    <property type="match status" value="1"/>
</dbReference>
<dbReference type="InterPro" id="IPR003439">
    <property type="entry name" value="ABC_transporter-like_ATP-bd"/>
</dbReference>
<evidence type="ECO:0000313" key="10">
    <source>
        <dbReference type="Proteomes" id="UP001501510"/>
    </source>
</evidence>
<dbReference type="CDD" id="cd03257">
    <property type="entry name" value="ABC_NikE_OppD_transporters"/>
    <property type="match status" value="1"/>
</dbReference>
<evidence type="ECO:0000256" key="2">
    <source>
        <dbReference type="ARBA" id="ARBA00005417"/>
    </source>
</evidence>
<evidence type="ECO:0000256" key="1">
    <source>
        <dbReference type="ARBA" id="ARBA00004202"/>
    </source>
</evidence>
<keyword evidence="5" id="KW-0547">Nucleotide-binding</keyword>
<dbReference type="PROSITE" id="PS00211">
    <property type="entry name" value="ABC_TRANSPORTER_1"/>
    <property type="match status" value="1"/>
</dbReference>
<organism evidence="9 10">
    <name type="scientific">Clostridium oceanicum</name>
    <dbReference type="NCBI Taxonomy" id="1543"/>
    <lineage>
        <taxon>Bacteria</taxon>
        <taxon>Bacillati</taxon>
        <taxon>Bacillota</taxon>
        <taxon>Clostridia</taxon>
        <taxon>Eubacteriales</taxon>
        <taxon>Clostridiaceae</taxon>
        <taxon>Clostridium</taxon>
    </lineage>
</organism>
<dbReference type="Proteomes" id="UP001501510">
    <property type="component" value="Unassembled WGS sequence"/>
</dbReference>
<comment type="similarity">
    <text evidence="2">Belongs to the ABC transporter superfamily.</text>
</comment>
<name>A0ABN1JI31_9CLOT</name>
<accession>A0ABN1JI31</accession>
<keyword evidence="3" id="KW-0813">Transport</keyword>
<dbReference type="InterPro" id="IPR003593">
    <property type="entry name" value="AAA+_ATPase"/>
</dbReference>
<dbReference type="GO" id="GO:0005524">
    <property type="term" value="F:ATP binding"/>
    <property type="evidence" value="ECO:0007669"/>
    <property type="project" value="UniProtKB-KW"/>
</dbReference>
<comment type="subcellular location">
    <subcellularLocation>
        <location evidence="1">Cell membrane</location>
        <topology evidence="1">Peripheral membrane protein</topology>
    </subcellularLocation>
</comment>
<evidence type="ECO:0000256" key="3">
    <source>
        <dbReference type="ARBA" id="ARBA00022448"/>
    </source>
</evidence>
<evidence type="ECO:0000256" key="6">
    <source>
        <dbReference type="ARBA" id="ARBA00022840"/>
    </source>
</evidence>
<evidence type="ECO:0000256" key="5">
    <source>
        <dbReference type="ARBA" id="ARBA00022741"/>
    </source>
</evidence>
<dbReference type="PANTHER" id="PTHR43297">
    <property type="entry name" value="OLIGOPEPTIDE TRANSPORT ATP-BINDING PROTEIN APPD"/>
    <property type="match status" value="1"/>
</dbReference>
<evidence type="ECO:0000256" key="7">
    <source>
        <dbReference type="ARBA" id="ARBA00023136"/>
    </source>
</evidence>
<dbReference type="EMBL" id="BAAACG010000009">
    <property type="protein sequence ID" value="GAA0740322.1"/>
    <property type="molecule type" value="Genomic_DNA"/>
</dbReference>
<dbReference type="SMART" id="SM00382">
    <property type="entry name" value="AAA"/>
    <property type="match status" value="1"/>
</dbReference>
<evidence type="ECO:0000313" key="9">
    <source>
        <dbReference type="EMBL" id="GAA0740322.1"/>
    </source>
</evidence>
<dbReference type="Gene3D" id="3.40.50.300">
    <property type="entry name" value="P-loop containing nucleotide triphosphate hydrolases"/>
    <property type="match status" value="1"/>
</dbReference>
<dbReference type="PANTHER" id="PTHR43297:SF2">
    <property type="entry name" value="DIPEPTIDE TRANSPORT ATP-BINDING PROTEIN DPPD"/>
    <property type="match status" value="1"/>
</dbReference>
<proteinExistence type="inferred from homology"/>
<keyword evidence="7" id="KW-0472">Membrane</keyword>